<dbReference type="EMBL" id="JBHTEK010000001">
    <property type="protein sequence ID" value="MFC7666090.1"/>
    <property type="molecule type" value="Genomic_DNA"/>
</dbReference>
<feature type="region of interest" description="Disordered" evidence="1">
    <location>
        <begin position="126"/>
        <end position="145"/>
    </location>
</feature>
<accession>A0ABW2TXZ0</accession>
<sequence>MALLWLMAVPAAAQVGSAALPAATRSPLMLGAYAQGSILVAHTYAIRQLVASHPTGFEINLQRQTTGAAPWHGWYQYPKVGLALTYCDFHNPGWATWSRPVPTSISRFRAVPTTISASAWARAWRTSPTRTTATPTAKTTSPARF</sequence>
<evidence type="ECO:0000313" key="3">
    <source>
        <dbReference type="Proteomes" id="UP001596513"/>
    </source>
</evidence>
<dbReference type="Proteomes" id="UP001596513">
    <property type="component" value="Unassembled WGS sequence"/>
</dbReference>
<protein>
    <submittedName>
        <fullName evidence="2">Uncharacterized protein</fullName>
    </submittedName>
</protein>
<dbReference type="RefSeq" id="WP_380199491.1">
    <property type="nucleotide sequence ID" value="NZ_JBHTEK010000001.1"/>
</dbReference>
<gene>
    <name evidence="2" type="ORF">ACFQT0_00560</name>
</gene>
<reference evidence="3" key="1">
    <citation type="journal article" date="2019" name="Int. J. Syst. Evol. Microbiol.">
        <title>The Global Catalogue of Microorganisms (GCM) 10K type strain sequencing project: providing services to taxonomists for standard genome sequencing and annotation.</title>
        <authorList>
            <consortium name="The Broad Institute Genomics Platform"/>
            <consortium name="The Broad Institute Genome Sequencing Center for Infectious Disease"/>
            <person name="Wu L."/>
            <person name="Ma J."/>
        </authorList>
    </citation>
    <scope>NUCLEOTIDE SEQUENCE [LARGE SCALE GENOMIC DNA]</scope>
    <source>
        <strain evidence="3">JCM 19635</strain>
    </source>
</reference>
<proteinExistence type="predicted"/>
<keyword evidence="3" id="KW-1185">Reference proteome</keyword>
<comment type="caution">
    <text evidence="2">The sequence shown here is derived from an EMBL/GenBank/DDBJ whole genome shotgun (WGS) entry which is preliminary data.</text>
</comment>
<name>A0ABW2TXZ0_9BACT</name>
<evidence type="ECO:0000313" key="2">
    <source>
        <dbReference type="EMBL" id="MFC7666090.1"/>
    </source>
</evidence>
<evidence type="ECO:0000256" key="1">
    <source>
        <dbReference type="SAM" id="MobiDB-lite"/>
    </source>
</evidence>
<organism evidence="2 3">
    <name type="scientific">Hymenobacter humi</name>
    <dbReference type="NCBI Taxonomy" id="1411620"/>
    <lineage>
        <taxon>Bacteria</taxon>
        <taxon>Pseudomonadati</taxon>
        <taxon>Bacteroidota</taxon>
        <taxon>Cytophagia</taxon>
        <taxon>Cytophagales</taxon>
        <taxon>Hymenobacteraceae</taxon>
        <taxon>Hymenobacter</taxon>
    </lineage>
</organism>